<evidence type="ECO:0000313" key="4">
    <source>
        <dbReference type="Proteomes" id="UP000256970"/>
    </source>
</evidence>
<protein>
    <submittedName>
        <fullName evidence="3">Uncharacterized protein</fullName>
    </submittedName>
</protein>
<gene>
    <name evidence="3" type="ORF">BQ4739_LOCUS2042</name>
</gene>
<feature type="coiled-coil region" evidence="1">
    <location>
        <begin position="530"/>
        <end position="564"/>
    </location>
</feature>
<evidence type="ECO:0000256" key="1">
    <source>
        <dbReference type="SAM" id="Coils"/>
    </source>
</evidence>
<dbReference type="STRING" id="3088.A0A383V7G0"/>
<dbReference type="EMBL" id="FNXT01000153">
    <property type="protein sequence ID" value="SZX61528.1"/>
    <property type="molecule type" value="Genomic_DNA"/>
</dbReference>
<reference evidence="3 4" key="1">
    <citation type="submission" date="2016-10" db="EMBL/GenBank/DDBJ databases">
        <authorList>
            <person name="Cai Z."/>
        </authorList>
    </citation>
    <scope>NUCLEOTIDE SEQUENCE [LARGE SCALE GENOMIC DNA]</scope>
</reference>
<evidence type="ECO:0000256" key="2">
    <source>
        <dbReference type="SAM" id="MobiDB-lite"/>
    </source>
</evidence>
<organism evidence="3 4">
    <name type="scientific">Tetradesmus obliquus</name>
    <name type="common">Green alga</name>
    <name type="synonym">Acutodesmus obliquus</name>
    <dbReference type="NCBI Taxonomy" id="3088"/>
    <lineage>
        <taxon>Eukaryota</taxon>
        <taxon>Viridiplantae</taxon>
        <taxon>Chlorophyta</taxon>
        <taxon>core chlorophytes</taxon>
        <taxon>Chlorophyceae</taxon>
        <taxon>CS clade</taxon>
        <taxon>Sphaeropleales</taxon>
        <taxon>Scenedesmaceae</taxon>
        <taxon>Tetradesmus</taxon>
    </lineage>
</organism>
<feature type="region of interest" description="Disordered" evidence="2">
    <location>
        <begin position="623"/>
        <end position="645"/>
    </location>
</feature>
<evidence type="ECO:0000313" key="3">
    <source>
        <dbReference type="EMBL" id="SZX61528.1"/>
    </source>
</evidence>
<keyword evidence="1" id="KW-0175">Coiled coil</keyword>
<dbReference type="Proteomes" id="UP000256970">
    <property type="component" value="Unassembled WGS sequence"/>
</dbReference>
<name>A0A383V7G0_TETOB</name>
<accession>A0A383V7G0</accession>
<dbReference type="AlphaFoldDB" id="A0A383V7G0"/>
<proteinExistence type="predicted"/>
<sequence>MHIRTGPRPGSRYPTSFYSNVDVFEPLRRMIWQHACIQPPASPINGGASYAGPSTPGQQQLKLVLDHDCKHQGCRDEACRHCRHSSTRCSSTLRPVYVSGQLLLACCCGEPQARLVPALGEAGLLLLPGWQLQVQLLDSKAYEDLNQNGQQLNAQQLASCLVRGSPLLQSGAEQRGSSVRLPLQSGAACLAGLRCIKPEKATDKTRHSGQTTLCQLLLTVTAIDAAVNILPEVLPLVSGPFKVVTARSKGAAKAEVPLPSEAVSRLRGVGKDMAAILKALRVTDAGTQLGPVETVAQFHALQQWVDRGGAPRLQQLLQDTGIKPAAYKEAAKYVKLTAFPDFRPRVWWQQGQVRGLLCSWDQEVTAPGQPLAWVLQQQGLPYLLVPLGMAMYAAGLQPALQQAQQEWRAEGHGSWEVFWNDDADPLAQQWAQQGMLFDLQALPLGILNAMAAAGAGTTPPAAQAAAPAAAPAAPAAADAGMQLLLPGALQLASPAALLLPLLHQQLSVKTQPAQQQQQQQQLPPAALLPATHHQQQLQQLQQEIEALEERRQAALKRKQQLMLQLAPQPLQGLPGPVTPAVSGLSAPLLPASETVEHPLVQAGLLAQTSDASTLMDQHLLLQPQKRHKQQQQQQQQQAPAPELGAADDCRVDVVVRSAQADTVAGPAAAEAVMVGPEDADDVEMMEDIALLLDSLPPCVHFEDEALSLSLEREPSWLTAADESVTGD</sequence>
<keyword evidence="4" id="KW-1185">Reference proteome</keyword>
<feature type="compositionally biased region" description="Low complexity" evidence="2">
    <location>
        <begin position="630"/>
        <end position="641"/>
    </location>
</feature>